<feature type="signal peptide" evidence="1">
    <location>
        <begin position="1"/>
        <end position="28"/>
    </location>
</feature>
<gene>
    <name evidence="2" type="ORF">SAMN06296052_13721</name>
</gene>
<sequence length="251" mass="29143">MKKSINTYILTCVILALMVSLYPQKAQAQLRTALDVQEWPAGKVVLASGDTVYGPLTFHRNQDIINVQNEDGSLSSFSPVNVQYFIAQEQPSGRPYVFRSLMWDRGRENSDFKRPTFFEQLNQGTLTLIMRESYVRRDASRNSGRNSYYYDPSYYAMGSEWLDQVKELYYILLPDGEIITLRNIRRDLFDLFGDKARRVKKYARKHNLDYDKPHELVAIVNYFNSLLTQAAVSNRDAMNSNIIVHTDLEIR</sequence>
<accession>A0A239L7N8</accession>
<evidence type="ECO:0008006" key="4">
    <source>
        <dbReference type="Google" id="ProtNLM"/>
    </source>
</evidence>
<name>A0A239L7N8_9BACT</name>
<evidence type="ECO:0000313" key="3">
    <source>
        <dbReference type="Proteomes" id="UP000198432"/>
    </source>
</evidence>
<dbReference type="OrthoDB" id="878746at2"/>
<keyword evidence="3" id="KW-1185">Reference proteome</keyword>
<reference evidence="3" key="1">
    <citation type="submission" date="2017-06" db="EMBL/GenBank/DDBJ databases">
        <authorList>
            <person name="Varghese N."/>
            <person name="Submissions S."/>
        </authorList>
    </citation>
    <scope>NUCLEOTIDE SEQUENCE [LARGE SCALE GENOMIC DNA]</scope>
    <source>
        <strain evidence="3">NKM1</strain>
    </source>
</reference>
<protein>
    <recommendedName>
        <fullName evidence="4">DUF4294 domain-containing protein</fullName>
    </recommendedName>
</protein>
<dbReference type="RefSeq" id="WP_089321722.1">
    <property type="nucleotide sequence ID" value="NZ_FZOQ01000037.1"/>
</dbReference>
<organism evidence="2 3">
    <name type="scientific">Pontibacter ummariensis</name>
    <dbReference type="NCBI Taxonomy" id="1610492"/>
    <lineage>
        <taxon>Bacteria</taxon>
        <taxon>Pseudomonadati</taxon>
        <taxon>Bacteroidota</taxon>
        <taxon>Cytophagia</taxon>
        <taxon>Cytophagales</taxon>
        <taxon>Hymenobacteraceae</taxon>
        <taxon>Pontibacter</taxon>
    </lineage>
</organism>
<evidence type="ECO:0000313" key="2">
    <source>
        <dbReference type="EMBL" id="SNT26626.1"/>
    </source>
</evidence>
<dbReference type="EMBL" id="FZOQ01000037">
    <property type="protein sequence ID" value="SNT26626.1"/>
    <property type="molecule type" value="Genomic_DNA"/>
</dbReference>
<dbReference type="Proteomes" id="UP000198432">
    <property type="component" value="Unassembled WGS sequence"/>
</dbReference>
<keyword evidence="1" id="KW-0732">Signal</keyword>
<feature type="chain" id="PRO_5012669899" description="DUF4294 domain-containing protein" evidence="1">
    <location>
        <begin position="29"/>
        <end position="251"/>
    </location>
</feature>
<dbReference type="AlphaFoldDB" id="A0A239L7N8"/>
<proteinExistence type="predicted"/>
<evidence type="ECO:0000256" key="1">
    <source>
        <dbReference type="SAM" id="SignalP"/>
    </source>
</evidence>